<dbReference type="Proteomes" id="UP000694397">
    <property type="component" value="Chromosome 13"/>
</dbReference>
<evidence type="ECO:0000313" key="2">
    <source>
        <dbReference type="Proteomes" id="UP000694397"/>
    </source>
</evidence>
<organism evidence="1 2">
    <name type="scientific">Scleropages formosus</name>
    <name type="common">Asian bonytongue</name>
    <name type="synonym">Osteoglossum formosum</name>
    <dbReference type="NCBI Taxonomy" id="113540"/>
    <lineage>
        <taxon>Eukaryota</taxon>
        <taxon>Metazoa</taxon>
        <taxon>Chordata</taxon>
        <taxon>Craniata</taxon>
        <taxon>Vertebrata</taxon>
        <taxon>Euteleostomi</taxon>
        <taxon>Actinopterygii</taxon>
        <taxon>Neopterygii</taxon>
        <taxon>Teleostei</taxon>
        <taxon>Osteoglossocephala</taxon>
        <taxon>Osteoglossomorpha</taxon>
        <taxon>Osteoglossiformes</taxon>
        <taxon>Osteoglossidae</taxon>
        <taxon>Scleropages</taxon>
    </lineage>
</organism>
<sequence length="85" mass="9460">LLTPALTCLDHVSVCLLGTVLLTEYNQQPSGCMSSKNNVKMLTSLVLVCADVECVIMNLEYLNCTWSSGSAPEFNYTFIQFMHYT</sequence>
<reference evidence="1" key="2">
    <citation type="submission" date="2025-08" db="UniProtKB">
        <authorList>
            <consortium name="Ensembl"/>
        </authorList>
    </citation>
    <scope>IDENTIFICATION</scope>
</reference>
<reference evidence="1 2" key="1">
    <citation type="submission" date="2019-04" db="EMBL/GenBank/DDBJ databases">
        <authorList>
            <consortium name="Wellcome Sanger Institute Data Sharing"/>
        </authorList>
    </citation>
    <scope>NUCLEOTIDE SEQUENCE [LARGE SCALE GENOMIC DNA]</scope>
</reference>
<dbReference type="Ensembl" id="ENSSFOT00015081094.1">
    <property type="protein sequence ID" value="ENSSFOP00015060219.1"/>
    <property type="gene ID" value="ENSSFOG00015029358.1"/>
</dbReference>
<reference evidence="1" key="3">
    <citation type="submission" date="2025-09" db="UniProtKB">
        <authorList>
            <consortium name="Ensembl"/>
        </authorList>
    </citation>
    <scope>IDENTIFICATION</scope>
</reference>
<accession>A0A8C9U218</accession>
<dbReference type="Gene3D" id="2.60.40.10">
    <property type="entry name" value="Immunoglobulins"/>
    <property type="match status" value="1"/>
</dbReference>
<dbReference type="AlphaFoldDB" id="A0A8C9U218"/>
<dbReference type="OrthoDB" id="8942047at2759"/>
<dbReference type="InterPro" id="IPR036116">
    <property type="entry name" value="FN3_sf"/>
</dbReference>
<keyword evidence="2" id="KW-1185">Reference proteome</keyword>
<evidence type="ECO:0000313" key="1">
    <source>
        <dbReference type="Ensembl" id="ENSSFOP00015060219.1"/>
    </source>
</evidence>
<dbReference type="SUPFAM" id="SSF49265">
    <property type="entry name" value="Fibronectin type III"/>
    <property type="match status" value="1"/>
</dbReference>
<name>A0A8C9U218_SCLFO</name>
<proteinExistence type="predicted"/>
<dbReference type="InterPro" id="IPR013783">
    <property type="entry name" value="Ig-like_fold"/>
</dbReference>
<protein>
    <submittedName>
        <fullName evidence="1">Uncharacterized protein</fullName>
    </submittedName>
</protein>